<gene>
    <name evidence="11" type="ORF">EZS28_025180</name>
</gene>
<feature type="binding site" evidence="9">
    <location>
        <position position="164"/>
    </location>
    <ligand>
        <name>substrate</name>
    </ligand>
</feature>
<dbReference type="SUPFAM" id="SSF53067">
    <property type="entry name" value="Actin-like ATPase domain"/>
    <property type="match status" value="1"/>
</dbReference>
<dbReference type="NCBIfam" id="TIGR00329">
    <property type="entry name" value="gcp_kae1"/>
    <property type="match status" value="1"/>
</dbReference>
<dbReference type="PANTHER" id="PTHR11735">
    <property type="entry name" value="TRNA N6-ADENOSINE THREONYLCARBAMOYLTRANSFERASE"/>
    <property type="match status" value="1"/>
</dbReference>
<dbReference type="AlphaFoldDB" id="A0A5J4V9W1"/>
<dbReference type="EC" id="2.3.1.234" evidence="1"/>
<dbReference type="InterPro" id="IPR043129">
    <property type="entry name" value="ATPase_NBD"/>
</dbReference>
<keyword evidence="2 9" id="KW-0963">Cytoplasm</keyword>
<dbReference type="OrthoDB" id="10254073at2759"/>
<evidence type="ECO:0000256" key="9">
    <source>
        <dbReference type="HAMAP-Rule" id="MF_03180"/>
    </source>
</evidence>
<evidence type="ECO:0000256" key="3">
    <source>
        <dbReference type="ARBA" id="ARBA00022679"/>
    </source>
</evidence>
<protein>
    <recommendedName>
        <fullName evidence="1">N(6)-L-threonylcarbamoyladenine synthase</fullName>
        <ecNumber evidence="1">2.3.1.234</ecNumber>
    </recommendedName>
    <alternativeName>
        <fullName evidence="7">N6-L-threonylcarbamoyladenine synthase</fullName>
    </alternativeName>
</protein>
<proteinExistence type="inferred from homology"/>
<evidence type="ECO:0000313" key="12">
    <source>
        <dbReference type="Proteomes" id="UP000324800"/>
    </source>
</evidence>
<sequence length="362" mass="39547">MALVAIGFEGSANKLGVGIVRSDGKILANLRHTFITPPGTGFLPRETALHHNEHLYELTEAALKEAGIKPHDLSCVCFTKGPGIAAPLISVAVFARVLAQKWHKPLVPVNHCVAHIEMGRSVCNSQNPVVLYVSGGNTQVIAYTQGKYRIFGETIDIAVGNCFDRFARDVGLSNDPSPGYNIEQLAKKGHKYLELPYAVKGMDVSFSGILSYIEGHLSKEAKEVEERQFTDEDLCYSLQENVFAMLVEVTERAMAHVGAQEVLIVGGVGCNERLQQMMGLMVQQRGGKLCAMDERYCIDNGAMIAHTGLLAFINGKSEEIEKTVTRQRFRTDEVDVVWRAGERGILGSDAGGGQNSVLEKEK</sequence>
<evidence type="ECO:0000256" key="5">
    <source>
        <dbReference type="ARBA" id="ARBA00022723"/>
    </source>
</evidence>
<dbReference type="FunFam" id="3.30.420.40:FF:000141">
    <property type="entry name" value="Probable tRNA N6-adenosine threonylcarbamoyltransferase"/>
    <property type="match status" value="1"/>
</dbReference>
<dbReference type="GO" id="GO:0046872">
    <property type="term" value="F:metal ion binding"/>
    <property type="evidence" value="ECO:0007669"/>
    <property type="project" value="UniProtKB-KW"/>
</dbReference>
<feature type="binding site" evidence="9">
    <location>
        <position position="179"/>
    </location>
    <ligand>
        <name>substrate</name>
    </ligand>
</feature>
<comment type="caution">
    <text evidence="11">The sequence shown here is derived from an EMBL/GenBank/DDBJ whole genome shotgun (WGS) entry which is preliminary data.</text>
</comment>
<keyword evidence="3 9" id="KW-0808">Transferase</keyword>
<feature type="binding site" evidence="9">
    <location>
        <position position="183"/>
    </location>
    <ligand>
        <name>substrate</name>
    </ligand>
</feature>
<reference evidence="11 12" key="1">
    <citation type="submission" date="2019-03" db="EMBL/GenBank/DDBJ databases">
        <title>Single cell metagenomics reveals metabolic interactions within the superorganism composed of flagellate Streblomastix strix and complex community of Bacteroidetes bacteria on its surface.</title>
        <authorList>
            <person name="Treitli S.C."/>
            <person name="Kolisko M."/>
            <person name="Husnik F."/>
            <person name="Keeling P."/>
            <person name="Hampl V."/>
        </authorList>
    </citation>
    <scope>NUCLEOTIDE SEQUENCE [LARGE SCALE GENOMIC DNA]</scope>
    <source>
        <strain evidence="11">ST1C</strain>
    </source>
</reference>
<dbReference type="Pfam" id="PF00814">
    <property type="entry name" value="TsaD"/>
    <property type="match status" value="1"/>
</dbReference>
<evidence type="ECO:0000256" key="2">
    <source>
        <dbReference type="ARBA" id="ARBA00022490"/>
    </source>
</evidence>
<dbReference type="GO" id="GO:0000408">
    <property type="term" value="C:EKC/KEOPS complex"/>
    <property type="evidence" value="ECO:0007669"/>
    <property type="project" value="InterPro"/>
</dbReference>
<evidence type="ECO:0000256" key="4">
    <source>
        <dbReference type="ARBA" id="ARBA00022694"/>
    </source>
</evidence>
<dbReference type="EMBL" id="SNRW01008585">
    <property type="protein sequence ID" value="KAA6379293.1"/>
    <property type="molecule type" value="Genomic_DNA"/>
</dbReference>
<dbReference type="InterPro" id="IPR000905">
    <property type="entry name" value="Gcp-like_dom"/>
</dbReference>
<keyword evidence="9" id="KW-0539">Nucleus</keyword>
<comment type="cofactor">
    <cofactor evidence="9">
        <name>a divalent metal cation</name>
        <dbReference type="ChEBI" id="CHEBI:60240"/>
    </cofactor>
    <text evidence="9">Binds 1 divalent metal cation per subunit.</text>
</comment>
<evidence type="ECO:0000256" key="7">
    <source>
        <dbReference type="ARBA" id="ARBA00030439"/>
    </source>
</evidence>
<dbReference type="GO" id="GO:0005634">
    <property type="term" value="C:nucleus"/>
    <property type="evidence" value="ECO:0007669"/>
    <property type="project" value="UniProtKB-SubCell"/>
</dbReference>
<feature type="binding site" evidence="9">
    <location>
        <position position="271"/>
    </location>
    <ligand>
        <name>substrate</name>
    </ligand>
</feature>
<dbReference type="NCBIfam" id="TIGR03722">
    <property type="entry name" value="arch_KAE1"/>
    <property type="match status" value="1"/>
</dbReference>
<organism evidence="11 12">
    <name type="scientific">Streblomastix strix</name>
    <dbReference type="NCBI Taxonomy" id="222440"/>
    <lineage>
        <taxon>Eukaryota</taxon>
        <taxon>Metamonada</taxon>
        <taxon>Preaxostyla</taxon>
        <taxon>Oxymonadida</taxon>
        <taxon>Streblomastigidae</taxon>
        <taxon>Streblomastix</taxon>
    </lineage>
</organism>
<dbReference type="InterPro" id="IPR017861">
    <property type="entry name" value="KAE1/TsaD"/>
</dbReference>
<dbReference type="Gene3D" id="3.30.420.40">
    <property type="match status" value="2"/>
</dbReference>
<dbReference type="InterPro" id="IPR034680">
    <property type="entry name" value="Kae1_archaea_euk"/>
</dbReference>
<feature type="binding site" evidence="9">
    <location>
        <position position="299"/>
    </location>
    <ligand>
        <name>a divalent metal cation</name>
        <dbReference type="ChEBI" id="CHEBI:60240"/>
    </ligand>
</feature>
<dbReference type="PANTHER" id="PTHR11735:SF14">
    <property type="entry name" value="TRNA N6-ADENOSINE THREONYLCARBAMOYLTRANSFERASE"/>
    <property type="match status" value="1"/>
</dbReference>
<dbReference type="HAMAP" id="MF_01446">
    <property type="entry name" value="Kae1"/>
    <property type="match status" value="1"/>
</dbReference>
<dbReference type="GO" id="GO:0005737">
    <property type="term" value="C:cytoplasm"/>
    <property type="evidence" value="ECO:0007669"/>
    <property type="project" value="UniProtKB-SubCell"/>
</dbReference>
<evidence type="ECO:0000259" key="10">
    <source>
        <dbReference type="Pfam" id="PF00814"/>
    </source>
</evidence>
<feature type="domain" description="Gcp-like" evidence="10">
    <location>
        <begin position="31"/>
        <end position="305"/>
    </location>
</feature>
<evidence type="ECO:0000256" key="8">
    <source>
        <dbReference type="ARBA" id="ARBA00048117"/>
    </source>
</evidence>
<keyword evidence="5 9" id="KW-0479">Metal-binding</keyword>
<accession>A0A5J4V9W1</accession>
<comment type="subcellular location">
    <subcellularLocation>
        <location evidence="9">Cytoplasm</location>
    </subcellularLocation>
    <subcellularLocation>
        <location evidence="9">Nucleus</location>
    </subcellularLocation>
</comment>
<name>A0A5J4V9W1_9EUKA</name>
<dbReference type="CDD" id="cd24132">
    <property type="entry name" value="ASKHA_NBD_OSGEP_like_euk"/>
    <property type="match status" value="1"/>
</dbReference>
<dbReference type="FunFam" id="3.30.420.40:FF:000105">
    <property type="entry name" value="Probable tRNA N6-adenosine threonylcarbamoyltransferase"/>
    <property type="match status" value="1"/>
</dbReference>
<evidence type="ECO:0000256" key="1">
    <source>
        <dbReference type="ARBA" id="ARBA00012156"/>
    </source>
</evidence>
<dbReference type="Proteomes" id="UP000324800">
    <property type="component" value="Unassembled WGS sequence"/>
</dbReference>
<feature type="binding site" evidence="9">
    <location>
        <position position="111"/>
    </location>
    <ligand>
        <name>a divalent metal cation</name>
        <dbReference type="ChEBI" id="CHEBI:60240"/>
    </ligand>
</feature>
<feature type="binding site" evidence="9">
    <location>
        <position position="132"/>
    </location>
    <ligand>
        <name>a divalent metal cation</name>
        <dbReference type="ChEBI" id="CHEBI:60240"/>
    </ligand>
</feature>
<dbReference type="PRINTS" id="PR00789">
    <property type="entry name" value="OSIALOPTASE"/>
</dbReference>
<keyword evidence="4 9" id="KW-0819">tRNA processing</keyword>
<comment type="similarity">
    <text evidence="9">Belongs to the KAE1 / TsaD family.</text>
</comment>
<dbReference type="GO" id="GO:0002949">
    <property type="term" value="P:tRNA threonylcarbamoyladenosine modification"/>
    <property type="evidence" value="ECO:0007669"/>
    <property type="project" value="UniProtKB-UniRule"/>
</dbReference>
<keyword evidence="6 9" id="KW-0012">Acyltransferase</keyword>
<feature type="binding site" evidence="9">
    <location>
        <begin position="132"/>
        <end position="136"/>
    </location>
    <ligand>
        <name>substrate</name>
    </ligand>
</feature>
<comment type="catalytic activity">
    <reaction evidence="8 9">
        <text>L-threonylcarbamoyladenylate + adenosine(37) in tRNA = N(6)-L-threonylcarbamoyladenosine(37) in tRNA + AMP + H(+)</text>
        <dbReference type="Rhea" id="RHEA:37059"/>
        <dbReference type="Rhea" id="RHEA-COMP:10162"/>
        <dbReference type="Rhea" id="RHEA-COMP:10163"/>
        <dbReference type="ChEBI" id="CHEBI:15378"/>
        <dbReference type="ChEBI" id="CHEBI:73682"/>
        <dbReference type="ChEBI" id="CHEBI:74411"/>
        <dbReference type="ChEBI" id="CHEBI:74418"/>
        <dbReference type="ChEBI" id="CHEBI:456215"/>
        <dbReference type="EC" id="2.3.1.234"/>
    </reaction>
</comment>
<feature type="binding site" evidence="9">
    <location>
        <position position="115"/>
    </location>
    <ligand>
        <name>a divalent metal cation</name>
        <dbReference type="ChEBI" id="CHEBI:60240"/>
    </ligand>
</feature>
<evidence type="ECO:0000256" key="6">
    <source>
        <dbReference type="ARBA" id="ARBA00023315"/>
    </source>
</evidence>
<evidence type="ECO:0000313" key="11">
    <source>
        <dbReference type="EMBL" id="KAA6379293.1"/>
    </source>
</evidence>
<dbReference type="GO" id="GO:0061711">
    <property type="term" value="F:tRNA N(6)-L-threonylcarbamoyladenine synthase activity"/>
    <property type="evidence" value="ECO:0007669"/>
    <property type="project" value="UniProtKB-EC"/>
</dbReference>